<name>A0ABC9IG29_SERMA</name>
<dbReference type="Proteomes" id="UP000018979">
    <property type="component" value="Chromosome I"/>
</dbReference>
<dbReference type="Pfam" id="PF03466">
    <property type="entry name" value="LysR_substrate"/>
    <property type="match status" value="1"/>
</dbReference>
<dbReference type="PANTHER" id="PTHR30537:SF5">
    <property type="entry name" value="HTH-TYPE TRANSCRIPTIONAL ACTIVATOR TTDR-RELATED"/>
    <property type="match status" value="1"/>
</dbReference>
<dbReference type="AlphaFoldDB" id="A0ABC9IG29"/>
<dbReference type="InterPro" id="IPR036390">
    <property type="entry name" value="WH_DNA-bd_sf"/>
</dbReference>
<dbReference type="Gene3D" id="1.10.10.10">
    <property type="entry name" value="Winged helix-like DNA-binding domain superfamily/Winged helix DNA-binding domain"/>
    <property type="match status" value="1"/>
</dbReference>
<keyword evidence="4" id="KW-0238">DNA-binding</keyword>
<evidence type="ECO:0000313" key="7">
    <source>
        <dbReference type="EMBL" id="CDG11758.1"/>
    </source>
</evidence>
<accession>A0ABC9IG29</accession>
<dbReference type="PROSITE" id="PS50931">
    <property type="entry name" value="HTH_LYSR"/>
    <property type="match status" value="1"/>
</dbReference>
<dbReference type="CDD" id="cd08422">
    <property type="entry name" value="PBP2_CrgA_like"/>
    <property type="match status" value="1"/>
</dbReference>
<dbReference type="GO" id="GO:0003677">
    <property type="term" value="F:DNA binding"/>
    <property type="evidence" value="ECO:0007669"/>
    <property type="project" value="UniProtKB-KW"/>
</dbReference>
<keyword evidence="3" id="KW-0805">Transcription regulation</keyword>
<dbReference type="SUPFAM" id="SSF46785">
    <property type="entry name" value="Winged helix' DNA-binding domain"/>
    <property type="match status" value="1"/>
</dbReference>
<gene>
    <name evidence="7" type="ORF">SMDB11_1181</name>
</gene>
<sequence>MNELHALRVFCQVVEMEGFSQAATKMGLSPASVTYSINQLEKQFGQPLFKRSTRRFSLTSAGERCYRTAQDILQQFDRLKNDMSGDFEQPRGPLRVEIATMLSSMHIAPALPAFLAQYPELQLSVSVSDRLVNPAEDRADVFIRIGAGHIPEMVSRQLLQPRYLCCASPDYFARHGRPEHPEQLQQHQRLGFIRSGAAAADDWQFIRGDERYRLAPSPLLSFNHSQSLCEVARNHLGLVYLLDCTLENYLKAGELEPILQEWAPTGAPINILYPRLRDRSHKIRVFVDFISELFANKFAGPRSRVSP</sequence>
<keyword evidence="2" id="KW-0678">Repressor</keyword>
<dbReference type="InterPro" id="IPR000847">
    <property type="entry name" value="LysR_HTH_N"/>
</dbReference>
<dbReference type="InterPro" id="IPR036388">
    <property type="entry name" value="WH-like_DNA-bd_sf"/>
</dbReference>
<reference evidence="8" key="2">
    <citation type="submission" date="2013-11" db="EMBL/GenBank/DDBJ databases">
        <title>Genome sequences of clinical and environmental isolates of Serratia marcescens.</title>
        <authorList>
            <person name="Iguchi A."/>
            <person name="Komatsu H."/>
            <person name="Nagaya Y."/>
            <person name="Ogura Y."/>
            <person name="Katsura K."/>
            <person name="Kurokawa K."/>
            <person name="Ooka T."/>
            <person name="Hattori M."/>
            <person name="Gotoh N."/>
            <person name="Thomson N."/>
            <person name="Hayashi T."/>
        </authorList>
    </citation>
    <scope>NUCLEOTIDE SEQUENCE [LARGE SCALE GENOMIC DNA]</scope>
    <source>
        <strain evidence="8">Db11</strain>
    </source>
</reference>
<dbReference type="Gene3D" id="3.40.190.290">
    <property type="match status" value="1"/>
</dbReference>
<dbReference type="RefSeq" id="WP_025302423.1">
    <property type="nucleotide sequence ID" value="NZ_HG326223.1"/>
</dbReference>
<dbReference type="KEGG" id="smac:SMDB11_1181"/>
<dbReference type="InterPro" id="IPR058163">
    <property type="entry name" value="LysR-type_TF_proteobact-type"/>
</dbReference>
<dbReference type="FunFam" id="1.10.10.10:FF:000001">
    <property type="entry name" value="LysR family transcriptional regulator"/>
    <property type="match status" value="1"/>
</dbReference>
<keyword evidence="5" id="KW-0804">Transcription</keyword>
<evidence type="ECO:0000256" key="1">
    <source>
        <dbReference type="ARBA" id="ARBA00009437"/>
    </source>
</evidence>
<reference evidence="7 8" key="3">
    <citation type="journal article" date="2014" name="Genome Biol. Evol.">
        <title>Genome evolution and plasticity of Serratia marcescens, an important multidrug-resistant nosocomial pathogen.</title>
        <authorList>
            <person name="Iguchi A."/>
            <person name="Nagaya Y."/>
            <person name="Pradel E."/>
            <person name="Ooka T."/>
            <person name="Ogura Y."/>
            <person name="Katsura K."/>
            <person name="Kurokawa K."/>
            <person name="Oshima K."/>
            <person name="Hattori M."/>
            <person name="Parkhill J."/>
            <person name="Sebaihia M."/>
            <person name="Coulthurst S.J."/>
            <person name="Gotoh N."/>
            <person name="Thomson N.R."/>
            <person name="Ewbank J.J."/>
            <person name="Hayashi T."/>
        </authorList>
    </citation>
    <scope>NUCLEOTIDE SEQUENCE [LARGE SCALE GENOMIC DNA]</scope>
    <source>
        <strain evidence="7 8">Db11</strain>
    </source>
</reference>
<feature type="domain" description="HTH lysR-type" evidence="6">
    <location>
        <begin position="1"/>
        <end position="59"/>
    </location>
</feature>
<proteinExistence type="inferred from homology"/>
<evidence type="ECO:0000256" key="3">
    <source>
        <dbReference type="ARBA" id="ARBA00023015"/>
    </source>
</evidence>
<evidence type="ECO:0000256" key="4">
    <source>
        <dbReference type="ARBA" id="ARBA00023125"/>
    </source>
</evidence>
<comment type="similarity">
    <text evidence="1">Belongs to the LysR transcriptional regulatory family.</text>
</comment>
<dbReference type="PANTHER" id="PTHR30537">
    <property type="entry name" value="HTH-TYPE TRANSCRIPTIONAL REGULATOR"/>
    <property type="match status" value="1"/>
</dbReference>
<dbReference type="SUPFAM" id="SSF53850">
    <property type="entry name" value="Periplasmic binding protein-like II"/>
    <property type="match status" value="1"/>
</dbReference>
<reference evidence="7 8" key="1">
    <citation type="submission" date="2013-06" db="EMBL/GenBank/DDBJ databases">
        <authorList>
            <person name="Aslett M."/>
        </authorList>
    </citation>
    <scope>NUCLEOTIDE SEQUENCE [LARGE SCALE GENOMIC DNA]</scope>
    <source>
        <strain evidence="7 8">Db11</strain>
    </source>
</reference>
<protein>
    <submittedName>
        <fullName evidence="7">LysR-family transcriptional regulator</fullName>
    </submittedName>
</protein>
<dbReference type="InterPro" id="IPR005119">
    <property type="entry name" value="LysR_subst-bd"/>
</dbReference>
<evidence type="ECO:0000259" key="6">
    <source>
        <dbReference type="PROSITE" id="PS50931"/>
    </source>
</evidence>
<evidence type="ECO:0000256" key="2">
    <source>
        <dbReference type="ARBA" id="ARBA00022491"/>
    </source>
</evidence>
<organism evidence="7 8">
    <name type="scientific">Serratia marcescens subsp. marcescens Db11</name>
    <dbReference type="NCBI Taxonomy" id="273526"/>
    <lineage>
        <taxon>Bacteria</taxon>
        <taxon>Pseudomonadati</taxon>
        <taxon>Pseudomonadota</taxon>
        <taxon>Gammaproteobacteria</taxon>
        <taxon>Enterobacterales</taxon>
        <taxon>Yersiniaceae</taxon>
        <taxon>Serratia</taxon>
    </lineage>
</organism>
<evidence type="ECO:0000256" key="5">
    <source>
        <dbReference type="ARBA" id="ARBA00023163"/>
    </source>
</evidence>
<dbReference type="Pfam" id="PF00126">
    <property type="entry name" value="HTH_1"/>
    <property type="match status" value="1"/>
</dbReference>
<evidence type="ECO:0000313" key="8">
    <source>
        <dbReference type="Proteomes" id="UP000018979"/>
    </source>
</evidence>
<dbReference type="EMBL" id="HG326223">
    <property type="protein sequence ID" value="CDG11758.1"/>
    <property type="molecule type" value="Genomic_DNA"/>
</dbReference>